<dbReference type="Pfam" id="PF00535">
    <property type="entry name" value="Glycos_transf_2"/>
    <property type="match status" value="1"/>
</dbReference>
<dbReference type="Proteomes" id="UP000005512">
    <property type="component" value="Unassembled WGS sequence"/>
</dbReference>
<dbReference type="SUPFAM" id="SSF53448">
    <property type="entry name" value="Nucleotide-diphospho-sugar transferases"/>
    <property type="match status" value="1"/>
</dbReference>
<gene>
    <name evidence="2" type="ORF">PROVRUST_06710</name>
</gene>
<evidence type="ECO:0000313" key="2">
    <source>
        <dbReference type="EMBL" id="EFB71956.1"/>
    </source>
</evidence>
<dbReference type="eggNOG" id="COG0463">
    <property type="taxonomic scope" value="Bacteria"/>
</dbReference>
<dbReference type="GO" id="GO:0016758">
    <property type="term" value="F:hexosyltransferase activity"/>
    <property type="evidence" value="ECO:0007669"/>
    <property type="project" value="UniProtKB-ARBA"/>
</dbReference>
<dbReference type="STRING" id="500637.PROVRUST_06710"/>
<dbReference type="Gene3D" id="3.90.550.10">
    <property type="entry name" value="Spore Coat Polysaccharide Biosynthesis Protein SpsA, Chain A"/>
    <property type="match status" value="1"/>
</dbReference>
<dbReference type="EMBL" id="ABXV02000027">
    <property type="protein sequence ID" value="EFB71956.1"/>
    <property type="molecule type" value="Genomic_DNA"/>
</dbReference>
<name>D1P3V3_9GAMM</name>
<protein>
    <submittedName>
        <fullName evidence="2">Glycosyltransferase, group 2 family protein</fullName>
        <ecNumber evidence="2">2.4.-.-</ecNumber>
    </submittedName>
</protein>
<dbReference type="EC" id="2.4.-.-" evidence="2"/>
<reference evidence="2" key="1">
    <citation type="submission" date="2009-12" db="EMBL/GenBank/DDBJ databases">
        <authorList>
            <person name="Weinstock G."/>
            <person name="Sodergren E."/>
            <person name="Clifton S."/>
            <person name="Fulton L."/>
            <person name="Fulton B."/>
            <person name="Courtney L."/>
            <person name="Fronick C."/>
            <person name="Harrison M."/>
            <person name="Strong C."/>
            <person name="Farmer C."/>
            <person name="Delahaunty K."/>
            <person name="Markovic C."/>
            <person name="Hall O."/>
            <person name="Minx P."/>
            <person name="Tomlinson C."/>
            <person name="Mitreva M."/>
            <person name="Nelson J."/>
            <person name="Hou S."/>
            <person name="Wollam A."/>
            <person name="Pepin K.H."/>
            <person name="Johnson M."/>
            <person name="Bhonagiri V."/>
            <person name="Nash W.E."/>
            <person name="Warren W."/>
            <person name="Chinwalla A."/>
            <person name="Mardis E.R."/>
            <person name="Wilson R.K."/>
        </authorList>
    </citation>
    <scope>NUCLEOTIDE SEQUENCE [LARGE SCALE GENOMIC DNA]</scope>
    <source>
        <strain evidence="2">DSM 4541</strain>
    </source>
</reference>
<comment type="caution">
    <text evidence="2">The sequence shown here is derived from an EMBL/GenBank/DDBJ whole genome shotgun (WGS) entry which is preliminary data.</text>
</comment>
<evidence type="ECO:0000313" key="3">
    <source>
        <dbReference type="Proteomes" id="UP000005512"/>
    </source>
</evidence>
<keyword evidence="2" id="KW-0808">Transferase</keyword>
<feature type="domain" description="Glycosyltransferase 2-like" evidence="1">
    <location>
        <begin position="8"/>
        <end position="148"/>
    </location>
</feature>
<dbReference type="RefSeq" id="WP_006814731.1">
    <property type="nucleotide sequence ID" value="NZ_GG703819.1"/>
</dbReference>
<organism evidence="2 3">
    <name type="scientific">Providencia rustigianii DSM 4541</name>
    <dbReference type="NCBI Taxonomy" id="500637"/>
    <lineage>
        <taxon>Bacteria</taxon>
        <taxon>Pseudomonadati</taxon>
        <taxon>Pseudomonadota</taxon>
        <taxon>Gammaproteobacteria</taxon>
        <taxon>Enterobacterales</taxon>
        <taxon>Morganellaceae</taxon>
        <taxon>Providencia</taxon>
    </lineage>
</organism>
<dbReference type="AlphaFoldDB" id="D1P3V3"/>
<dbReference type="PANTHER" id="PTHR22916">
    <property type="entry name" value="GLYCOSYLTRANSFERASE"/>
    <property type="match status" value="1"/>
</dbReference>
<proteinExistence type="predicted"/>
<dbReference type="PANTHER" id="PTHR22916:SF3">
    <property type="entry name" value="UDP-GLCNAC:BETAGAL BETA-1,3-N-ACETYLGLUCOSAMINYLTRANSFERASE-LIKE PROTEIN 1"/>
    <property type="match status" value="1"/>
</dbReference>
<keyword evidence="2" id="KW-0328">Glycosyltransferase</keyword>
<dbReference type="InterPro" id="IPR001173">
    <property type="entry name" value="Glyco_trans_2-like"/>
</dbReference>
<dbReference type="InterPro" id="IPR029044">
    <property type="entry name" value="Nucleotide-diphossugar_trans"/>
</dbReference>
<dbReference type="CDD" id="cd00761">
    <property type="entry name" value="Glyco_tranf_GTA_type"/>
    <property type="match status" value="1"/>
</dbReference>
<evidence type="ECO:0000259" key="1">
    <source>
        <dbReference type="Pfam" id="PF00535"/>
    </source>
</evidence>
<dbReference type="HOGENOM" id="CLU_025996_25_2_6"/>
<keyword evidence="3" id="KW-1185">Reference proteome</keyword>
<accession>D1P3V3</accession>
<sequence>MKTKILLSVIIPCFNNGEYVYDCLNSLPISATDLIEVIVVNDGSTDNSESEIERFKYSHENISSNVLLINQKNQGVSIARNNGIKHANGKYIAFLDADDLWTPSLWETIKPVMLDHKPDMIIFNASRFYNDNPKETYPLSVTNLDNGYHIVNQLTDLSGIFEKNSWFSWCRVYKKELFDDIKFPCGREYEDLAIIPVITAKIKNIFSISAPLVLYRTRSTSITGSPKEKHIDDVMYAMESLYSIYSNSNKSDSVINMLAKTMEHEYSLLRSINKKVRGYCHFNNTQIKNIKSLLKPFQNEFKLSMKLKTKFIWLYSKIEEIKNH</sequence>